<feature type="chain" id="PRO_5046666093" evidence="2">
    <location>
        <begin position="27"/>
        <end position="125"/>
    </location>
</feature>
<feature type="transmembrane region" description="Helical" evidence="1">
    <location>
        <begin position="65"/>
        <end position="85"/>
    </location>
</feature>
<keyword evidence="2" id="KW-0732">Signal</keyword>
<proteinExistence type="predicted"/>
<dbReference type="RefSeq" id="WP_302079520.1">
    <property type="nucleotide sequence ID" value="NZ_JAUKWQ010000013.1"/>
</dbReference>
<evidence type="ECO:0000313" key="3">
    <source>
        <dbReference type="EMBL" id="MDO1585237.1"/>
    </source>
</evidence>
<comment type="caution">
    <text evidence="3">The sequence shown here is derived from an EMBL/GenBank/DDBJ whole genome shotgun (WGS) entry which is preliminary data.</text>
</comment>
<reference evidence="3" key="1">
    <citation type="journal article" date="2015" name="Int. J. Syst. Evol. Microbiol.">
        <title>Rhizobium oryzicola sp. nov., potential plant-growth-promoting endophytic bacteria isolated from rice roots.</title>
        <authorList>
            <person name="Zhang X.X."/>
            <person name="Gao J.S."/>
            <person name="Cao Y.H."/>
            <person name="Sheirdil R.A."/>
            <person name="Wang X.C."/>
            <person name="Zhang L."/>
        </authorList>
    </citation>
    <scope>NUCLEOTIDE SEQUENCE</scope>
    <source>
        <strain evidence="3">05753</strain>
    </source>
</reference>
<evidence type="ECO:0000256" key="1">
    <source>
        <dbReference type="SAM" id="Phobius"/>
    </source>
</evidence>
<gene>
    <name evidence="3" type="ORF">Q2T52_24360</name>
</gene>
<name>A0ABT8T3L2_9HYPH</name>
<reference evidence="3" key="2">
    <citation type="submission" date="2023-07" db="EMBL/GenBank/DDBJ databases">
        <authorList>
            <person name="Sun H."/>
        </authorList>
    </citation>
    <scope>NUCLEOTIDE SEQUENCE</scope>
    <source>
        <strain evidence="3">05753</strain>
    </source>
</reference>
<accession>A0ABT8T3L2</accession>
<organism evidence="3 4">
    <name type="scientific">Rhizobium oryzicola</name>
    <dbReference type="NCBI Taxonomy" id="1232668"/>
    <lineage>
        <taxon>Bacteria</taxon>
        <taxon>Pseudomonadati</taxon>
        <taxon>Pseudomonadota</taxon>
        <taxon>Alphaproteobacteria</taxon>
        <taxon>Hyphomicrobiales</taxon>
        <taxon>Rhizobiaceae</taxon>
        <taxon>Rhizobium/Agrobacterium group</taxon>
        <taxon>Rhizobium</taxon>
    </lineage>
</organism>
<evidence type="ECO:0000256" key="2">
    <source>
        <dbReference type="SAM" id="SignalP"/>
    </source>
</evidence>
<keyword evidence="1" id="KW-0812">Transmembrane</keyword>
<dbReference type="EMBL" id="JAUKWQ010000013">
    <property type="protein sequence ID" value="MDO1585237.1"/>
    <property type="molecule type" value="Genomic_DNA"/>
</dbReference>
<protein>
    <submittedName>
        <fullName evidence="3">DUF423 domain-containing protein</fullName>
    </submittedName>
</protein>
<feature type="transmembrane region" description="Helical" evidence="1">
    <location>
        <begin position="36"/>
        <end position="58"/>
    </location>
</feature>
<feature type="signal peptide" evidence="2">
    <location>
        <begin position="1"/>
        <end position="26"/>
    </location>
</feature>
<evidence type="ECO:0000313" key="4">
    <source>
        <dbReference type="Proteomes" id="UP001169006"/>
    </source>
</evidence>
<sequence>MSSPQMIFRVLLLLAGLLGAAGVALAAAASHGGDTRLLGSASAMCLAHAPVLLGLYLAQNRLRTALPAGLLLGLGTLLFTADLLMRHFTENGAFPLAAPSGGLLMIGGWLMLALGAFFPVQNQRN</sequence>
<keyword evidence="4" id="KW-1185">Reference proteome</keyword>
<dbReference type="Proteomes" id="UP001169006">
    <property type="component" value="Unassembled WGS sequence"/>
</dbReference>
<keyword evidence="1" id="KW-0472">Membrane</keyword>
<feature type="transmembrane region" description="Helical" evidence="1">
    <location>
        <begin position="97"/>
        <end position="120"/>
    </location>
</feature>
<dbReference type="InterPro" id="IPR006696">
    <property type="entry name" value="DUF423"/>
</dbReference>
<dbReference type="Pfam" id="PF04241">
    <property type="entry name" value="DUF423"/>
    <property type="match status" value="1"/>
</dbReference>
<keyword evidence="1" id="KW-1133">Transmembrane helix</keyword>